<organism evidence="5 6">
    <name type="scientific">Schaalia naturae</name>
    <dbReference type="NCBI Taxonomy" id="635203"/>
    <lineage>
        <taxon>Bacteria</taxon>
        <taxon>Bacillati</taxon>
        <taxon>Actinomycetota</taxon>
        <taxon>Actinomycetes</taxon>
        <taxon>Actinomycetales</taxon>
        <taxon>Actinomycetaceae</taxon>
        <taxon>Schaalia</taxon>
    </lineage>
</organism>
<dbReference type="RefSeq" id="WP_380973968.1">
    <property type="nucleotide sequence ID" value="NZ_JBHTEF010000001.1"/>
</dbReference>
<evidence type="ECO:0000256" key="1">
    <source>
        <dbReference type="ARBA" id="ARBA00008520"/>
    </source>
</evidence>
<name>A0ABW2SNN5_9ACTO</name>
<sequence length="435" mass="46451">MRTQRTVGLVGGAAAFALLLSACGGGSSASGGQSASGGESGDLSGSITFQTWNLKNEKYTPYFEGLVSDFEAANPGTEITWVDQPAEGYQDKLSADAAAGSLPDVVDMGPEAAYTLASAGVALDVAKADPGAEDLYLPKAWEAMTFQGIDGGTYGFPWYLNTGPSFYNGDLLDQCGLDSSTLPETYDELFDAAATFTQSCPDDTFLARTPVIEMFGEYGVQLMNEDHTEFTFNESKGVELVQRFADLYQSKGLDEEALNKLQTDEVTDFKAGTLAYMSGSSYTLGDLKDTAPTIYDAVKIGPRINNASPNMYIESLVVNSKSENQDLAIAFAKYVTDDANQLAFAKAANVFPSSAGTLDDEYYTKSDGTPESELIVETAQTVKDATVWWPPEFSSADADYLKDQIAQALLGQKDVQAALDDAVDYANQRLGATGK</sequence>
<keyword evidence="3 4" id="KW-0732">Signal</keyword>
<feature type="signal peptide" evidence="4">
    <location>
        <begin position="1"/>
        <end position="29"/>
    </location>
</feature>
<dbReference type="PANTHER" id="PTHR30061:SF50">
    <property type="entry name" value="MALTOSE_MALTODEXTRIN-BINDING PERIPLASMIC PROTEIN"/>
    <property type="match status" value="1"/>
</dbReference>
<dbReference type="SUPFAM" id="SSF53850">
    <property type="entry name" value="Periplasmic binding protein-like II"/>
    <property type="match status" value="1"/>
</dbReference>
<evidence type="ECO:0000313" key="5">
    <source>
        <dbReference type="EMBL" id="MFC7581083.1"/>
    </source>
</evidence>
<comment type="similarity">
    <text evidence="1">Belongs to the bacterial solute-binding protein 1 family.</text>
</comment>
<dbReference type="CDD" id="cd13585">
    <property type="entry name" value="PBP2_TMBP_like"/>
    <property type="match status" value="1"/>
</dbReference>
<proteinExistence type="inferred from homology"/>
<dbReference type="InterPro" id="IPR006059">
    <property type="entry name" value="SBP"/>
</dbReference>
<keyword evidence="6" id="KW-1185">Reference proteome</keyword>
<dbReference type="EMBL" id="JBHTEF010000001">
    <property type="protein sequence ID" value="MFC7581083.1"/>
    <property type="molecule type" value="Genomic_DNA"/>
</dbReference>
<evidence type="ECO:0000256" key="3">
    <source>
        <dbReference type="ARBA" id="ARBA00022729"/>
    </source>
</evidence>
<protein>
    <submittedName>
        <fullName evidence="5">ABC transporter substrate-binding protein</fullName>
    </submittedName>
</protein>
<comment type="caution">
    <text evidence="5">The sequence shown here is derived from an EMBL/GenBank/DDBJ whole genome shotgun (WGS) entry which is preliminary data.</text>
</comment>
<evidence type="ECO:0000313" key="6">
    <source>
        <dbReference type="Proteomes" id="UP001596527"/>
    </source>
</evidence>
<gene>
    <name evidence="5" type="ORF">ACFQWG_07720</name>
</gene>
<dbReference type="PROSITE" id="PS51257">
    <property type="entry name" value="PROKAR_LIPOPROTEIN"/>
    <property type="match status" value="1"/>
</dbReference>
<dbReference type="Proteomes" id="UP001596527">
    <property type="component" value="Unassembled WGS sequence"/>
</dbReference>
<reference evidence="6" key="1">
    <citation type="journal article" date="2019" name="Int. J. Syst. Evol. Microbiol.">
        <title>The Global Catalogue of Microorganisms (GCM) 10K type strain sequencing project: providing services to taxonomists for standard genome sequencing and annotation.</title>
        <authorList>
            <consortium name="The Broad Institute Genomics Platform"/>
            <consortium name="The Broad Institute Genome Sequencing Center for Infectious Disease"/>
            <person name="Wu L."/>
            <person name="Ma J."/>
        </authorList>
    </citation>
    <scope>NUCLEOTIDE SEQUENCE [LARGE SCALE GENOMIC DNA]</scope>
    <source>
        <strain evidence="6">CCUG 56698</strain>
    </source>
</reference>
<keyword evidence="2" id="KW-0813">Transport</keyword>
<evidence type="ECO:0000256" key="4">
    <source>
        <dbReference type="SAM" id="SignalP"/>
    </source>
</evidence>
<dbReference type="Pfam" id="PF13416">
    <property type="entry name" value="SBP_bac_8"/>
    <property type="match status" value="1"/>
</dbReference>
<accession>A0ABW2SNN5</accession>
<dbReference type="Gene3D" id="3.40.190.10">
    <property type="entry name" value="Periplasmic binding protein-like II"/>
    <property type="match status" value="1"/>
</dbReference>
<dbReference type="PANTHER" id="PTHR30061">
    <property type="entry name" value="MALTOSE-BINDING PERIPLASMIC PROTEIN"/>
    <property type="match status" value="1"/>
</dbReference>
<feature type="chain" id="PRO_5046007589" evidence="4">
    <location>
        <begin position="30"/>
        <end position="435"/>
    </location>
</feature>
<evidence type="ECO:0000256" key="2">
    <source>
        <dbReference type="ARBA" id="ARBA00022448"/>
    </source>
</evidence>